<dbReference type="AlphaFoldDB" id="A0AA35R448"/>
<gene>
    <name evidence="1" type="ORF">GBAR_LOCUS3683</name>
</gene>
<name>A0AA35R448_GEOBA</name>
<proteinExistence type="predicted"/>
<protein>
    <submittedName>
        <fullName evidence="1">Uncharacterized protein</fullName>
    </submittedName>
</protein>
<comment type="caution">
    <text evidence="1">The sequence shown here is derived from an EMBL/GenBank/DDBJ whole genome shotgun (WGS) entry which is preliminary data.</text>
</comment>
<dbReference type="EMBL" id="CASHTH010000524">
    <property type="protein sequence ID" value="CAI8003596.1"/>
    <property type="molecule type" value="Genomic_DNA"/>
</dbReference>
<accession>A0AA35R448</accession>
<keyword evidence="2" id="KW-1185">Reference proteome</keyword>
<evidence type="ECO:0000313" key="2">
    <source>
        <dbReference type="Proteomes" id="UP001174909"/>
    </source>
</evidence>
<dbReference type="Proteomes" id="UP001174909">
    <property type="component" value="Unassembled WGS sequence"/>
</dbReference>
<evidence type="ECO:0000313" key="1">
    <source>
        <dbReference type="EMBL" id="CAI8003596.1"/>
    </source>
</evidence>
<sequence length="32" mass="3732">MRVCLQVVVRRSCGEVEQCLCVLLPEVWDECH</sequence>
<organism evidence="1 2">
    <name type="scientific">Geodia barretti</name>
    <name type="common">Barrett's horny sponge</name>
    <dbReference type="NCBI Taxonomy" id="519541"/>
    <lineage>
        <taxon>Eukaryota</taxon>
        <taxon>Metazoa</taxon>
        <taxon>Porifera</taxon>
        <taxon>Demospongiae</taxon>
        <taxon>Heteroscleromorpha</taxon>
        <taxon>Tetractinellida</taxon>
        <taxon>Astrophorina</taxon>
        <taxon>Geodiidae</taxon>
        <taxon>Geodia</taxon>
    </lineage>
</organism>
<reference evidence="1" key="1">
    <citation type="submission" date="2023-03" db="EMBL/GenBank/DDBJ databases">
        <authorList>
            <person name="Steffen K."/>
            <person name="Cardenas P."/>
        </authorList>
    </citation>
    <scope>NUCLEOTIDE SEQUENCE</scope>
</reference>